<evidence type="ECO:0000256" key="3">
    <source>
        <dbReference type="ARBA" id="ARBA00022722"/>
    </source>
</evidence>
<organism evidence="11 12">
    <name type="scientific">Porphyromonas somerae</name>
    <dbReference type="NCBI Taxonomy" id="322095"/>
    <lineage>
        <taxon>Bacteria</taxon>
        <taxon>Pseudomonadati</taxon>
        <taxon>Bacteroidota</taxon>
        <taxon>Bacteroidia</taxon>
        <taxon>Bacteroidales</taxon>
        <taxon>Porphyromonadaceae</taxon>
        <taxon>Porphyromonas</taxon>
    </lineage>
</organism>
<gene>
    <name evidence="11" type="ORF">HMPREF3185_00824</name>
</gene>
<comment type="caution">
    <text evidence="11">The sequence shown here is derived from an EMBL/GenBank/DDBJ whole genome shotgun (WGS) entry which is preliminary data.</text>
</comment>
<keyword evidence="7" id="KW-0460">Magnesium</keyword>
<accession>A0A134B9U2</accession>
<dbReference type="InterPro" id="IPR036691">
    <property type="entry name" value="Endo/exonu/phosph_ase_sf"/>
</dbReference>
<evidence type="ECO:0000256" key="5">
    <source>
        <dbReference type="ARBA" id="ARBA00022763"/>
    </source>
</evidence>
<keyword evidence="9" id="KW-1133">Transmembrane helix</keyword>
<protein>
    <submittedName>
        <fullName evidence="11">Endonuclease/exonuclease/phosphatase family protein</fullName>
    </submittedName>
</protein>
<keyword evidence="5" id="KW-0227">DNA damage</keyword>
<dbReference type="SUPFAM" id="SSF56219">
    <property type="entry name" value="DNase I-like"/>
    <property type="match status" value="1"/>
</dbReference>
<reference evidence="12" key="1">
    <citation type="submission" date="2016-01" db="EMBL/GenBank/DDBJ databases">
        <authorList>
            <person name="Mitreva M."/>
            <person name="Pepin K.H."/>
            <person name="Mihindukulasuriya K.A."/>
            <person name="Fulton R."/>
            <person name="Fronick C."/>
            <person name="O'Laughlin M."/>
            <person name="Miner T."/>
            <person name="Herter B."/>
            <person name="Rosa B.A."/>
            <person name="Cordes M."/>
            <person name="Tomlinson C."/>
            <person name="Wollam A."/>
            <person name="Palsikar V.B."/>
            <person name="Mardis E.R."/>
            <person name="Wilson R.K."/>
        </authorList>
    </citation>
    <scope>NUCLEOTIDE SEQUENCE [LARGE SCALE GENOMIC DNA]</scope>
    <source>
        <strain evidence="12">KA00683</strain>
    </source>
</reference>
<evidence type="ECO:0000256" key="7">
    <source>
        <dbReference type="ARBA" id="ARBA00022842"/>
    </source>
</evidence>
<evidence type="ECO:0000256" key="6">
    <source>
        <dbReference type="ARBA" id="ARBA00022801"/>
    </source>
</evidence>
<sequence length="374" mass="41732">MKLRALFTFSSRIARVLLLVGTLLISGIYLLGAYSGYIAPKTWILPSFLGLLFPGLILAQILVSLFWLIALDKKRLILVGVVWLISLPQLLIYFPISRSAKSLGEEEESIRVLSYNVCAFGFKPHTKTKPNAILQYIKSSGADIVCLQEAMLNQNPWAGVVSKTLRSYLDKDYPYIQVNRVNRGGSTLALLSKYPITETKEIPIDSWVNGAVAYKVLIRGEETLIINVHLESFHLRRVDGEDYLRLASQGDAVRLKDTMGAKLAPTFRAHGVQANVIHQLIQSYGTERVIVCGDFNDTPLSYTRRKIAEGLKDAFVERGNGFGFTFKTRPFIVRIDHILYGSAFRAISCEVDKTASESDHHPIEAVLSLSPAQE</sequence>
<dbReference type="GO" id="GO:0004519">
    <property type="term" value="F:endonuclease activity"/>
    <property type="evidence" value="ECO:0007669"/>
    <property type="project" value="UniProtKB-KW"/>
</dbReference>
<evidence type="ECO:0000256" key="1">
    <source>
        <dbReference type="ARBA" id="ARBA00001936"/>
    </source>
</evidence>
<keyword evidence="12" id="KW-1185">Reference proteome</keyword>
<keyword evidence="9" id="KW-0812">Transmembrane</keyword>
<evidence type="ECO:0000313" key="12">
    <source>
        <dbReference type="Proteomes" id="UP000070224"/>
    </source>
</evidence>
<keyword evidence="11" id="KW-0269">Exonuclease</keyword>
<dbReference type="PATRIC" id="fig|322095.3.peg.811"/>
<dbReference type="STRING" id="322095.HMPREF3185_00824"/>
<name>A0A134B9U2_9PORP</name>
<evidence type="ECO:0000259" key="10">
    <source>
        <dbReference type="Pfam" id="PF03372"/>
    </source>
</evidence>
<dbReference type="Gene3D" id="3.60.10.10">
    <property type="entry name" value="Endonuclease/exonuclease/phosphatase"/>
    <property type="match status" value="1"/>
</dbReference>
<dbReference type="EMBL" id="LSDK01000057">
    <property type="protein sequence ID" value="KXB76713.1"/>
    <property type="molecule type" value="Genomic_DNA"/>
</dbReference>
<keyword evidence="11" id="KW-0255">Endonuclease</keyword>
<feature type="domain" description="Endonuclease/exonuclease/phosphatase" evidence="10">
    <location>
        <begin position="113"/>
        <end position="360"/>
    </location>
</feature>
<dbReference type="GO" id="GO:0046872">
    <property type="term" value="F:metal ion binding"/>
    <property type="evidence" value="ECO:0007669"/>
    <property type="project" value="UniProtKB-KW"/>
</dbReference>
<keyword evidence="8" id="KW-0234">DNA repair</keyword>
<dbReference type="InterPro" id="IPR005135">
    <property type="entry name" value="Endo/exonuclease/phosphatase"/>
</dbReference>
<evidence type="ECO:0000313" key="11">
    <source>
        <dbReference type="EMBL" id="KXB76713.1"/>
    </source>
</evidence>
<feature type="transmembrane region" description="Helical" evidence="9">
    <location>
        <begin position="76"/>
        <end position="96"/>
    </location>
</feature>
<dbReference type="PANTHER" id="PTHR15822">
    <property type="entry name" value="TRAF AND TNF RECEPTOR-ASSOCIATED PROTEIN"/>
    <property type="match status" value="1"/>
</dbReference>
<dbReference type="InterPro" id="IPR051547">
    <property type="entry name" value="TDP2-like"/>
</dbReference>
<evidence type="ECO:0000256" key="9">
    <source>
        <dbReference type="SAM" id="Phobius"/>
    </source>
</evidence>
<dbReference type="CDD" id="cd09084">
    <property type="entry name" value="EEP-2"/>
    <property type="match status" value="1"/>
</dbReference>
<keyword evidence="9" id="KW-0472">Membrane</keyword>
<dbReference type="OrthoDB" id="635146at2"/>
<dbReference type="PANTHER" id="PTHR15822:SF4">
    <property type="entry name" value="TYROSYL-DNA PHOSPHODIESTERASE 2"/>
    <property type="match status" value="1"/>
</dbReference>
<dbReference type="GO" id="GO:0004527">
    <property type="term" value="F:exonuclease activity"/>
    <property type="evidence" value="ECO:0007669"/>
    <property type="project" value="UniProtKB-KW"/>
</dbReference>
<dbReference type="Pfam" id="PF03372">
    <property type="entry name" value="Exo_endo_phos"/>
    <property type="match status" value="1"/>
</dbReference>
<dbReference type="AlphaFoldDB" id="A0A134B9U2"/>
<keyword evidence="6" id="KW-0378">Hydrolase</keyword>
<keyword evidence="4" id="KW-0479">Metal-binding</keyword>
<feature type="transmembrane region" description="Helical" evidence="9">
    <location>
        <begin position="43"/>
        <end position="69"/>
    </location>
</feature>
<evidence type="ECO:0000256" key="8">
    <source>
        <dbReference type="ARBA" id="ARBA00023204"/>
    </source>
</evidence>
<feature type="transmembrane region" description="Helical" evidence="9">
    <location>
        <begin position="12"/>
        <end position="31"/>
    </location>
</feature>
<dbReference type="RefSeq" id="WP_060935225.1">
    <property type="nucleotide sequence ID" value="NZ_KQ960437.1"/>
</dbReference>
<comment type="cofactor">
    <cofactor evidence="2">
        <name>Mg(2+)</name>
        <dbReference type="ChEBI" id="CHEBI:18420"/>
    </cofactor>
</comment>
<comment type="cofactor">
    <cofactor evidence="1">
        <name>Mn(2+)</name>
        <dbReference type="ChEBI" id="CHEBI:29035"/>
    </cofactor>
</comment>
<dbReference type="GO" id="GO:0006281">
    <property type="term" value="P:DNA repair"/>
    <property type="evidence" value="ECO:0007669"/>
    <property type="project" value="UniProtKB-KW"/>
</dbReference>
<keyword evidence="3" id="KW-0540">Nuclease</keyword>
<proteinExistence type="predicted"/>
<evidence type="ECO:0000256" key="2">
    <source>
        <dbReference type="ARBA" id="ARBA00001946"/>
    </source>
</evidence>
<evidence type="ECO:0000256" key="4">
    <source>
        <dbReference type="ARBA" id="ARBA00022723"/>
    </source>
</evidence>
<dbReference type="Proteomes" id="UP000070224">
    <property type="component" value="Unassembled WGS sequence"/>
</dbReference>